<dbReference type="InterPro" id="IPR047589">
    <property type="entry name" value="DUF11_rpt"/>
</dbReference>
<dbReference type="PANTHER" id="PTHR34819:SF3">
    <property type="entry name" value="CELL SURFACE PROTEIN"/>
    <property type="match status" value="1"/>
</dbReference>
<sequence>MFNKEKNNIKLNLYLAEAQRKFGEKAKSGSKKLIFGLFVFATVSGMLLQPFSVLKAAGPRFNIFTPYSCTLQYNRDYFIICVKNDTKGTDYATAVSADPGDILTFSVYYHNGVNNTIATNTKLRASIPSATVQMQTLAGFLWADNAENATAASPMSFSNTVNISSSQTLQFISGSAQWFPNQTSPLSDAPATFLFGQSGNEIVGNGINVGDIEGCWEFSGMVNFKVKVSQVIQTPNLNIVKTVKNLTKNEYNFSKSTTANQGDRLAFNLKIDSTGNAAAQNVVVFDQLPSQLSYAAGSTKIDGSPVSDGITSGGINLGSMNQGTSRNVTFEATVNANTTASVTNFGFVMANNVSQKQDTATVCILGIVQNANLVIAKTVRNESNNEFSFSESTNAQEGDTVQFNLKINSTGDAIAQNVMVRDSLPFQLSYIGGSTKVDGVSVTDGITSSGINLGSMNPGSVHNVTFEATVTSNTNCTATNTGFVQADNVSQKQDSASVNITQVSKIKDLTIVKQVRNVTENQFQFSDSIGAKPRQTLEFSIKVTSTGNVAINNVIVRDMLPDRLLYIAGSTYVDGFFVSDGITSGGINIGTINAGASKTVTFRVNVEREVLFPRGDTTLINTGFARADEVGEKSDTAQVIVTYSGCSSENNTPANR</sequence>
<organism evidence="3 4">
    <name type="scientific">Candidatus Portnoybacteria bacterium CG_4_8_14_3_um_filter_40_10</name>
    <dbReference type="NCBI Taxonomy" id="1974801"/>
    <lineage>
        <taxon>Bacteria</taxon>
        <taxon>Candidatus Portnoyibacteriota</taxon>
    </lineage>
</organism>
<dbReference type="PANTHER" id="PTHR34819">
    <property type="entry name" value="LARGE CYSTEINE-RICH PERIPLASMIC PROTEIN OMCB"/>
    <property type="match status" value="1"/>
</dbReference>
<evidence type="ECO:0000259" key="2">
    <source>
        <dbReference type="Pfam" id="PF01345"/>
    </source>
</evidence>
<reference evidence="4" key="1">
    <citation type="submission" date="2017-09" db="EMBL/GenBank/DDBJ databases">
        <title>Depth-based differentiation of microbial function through sediment-hosted aquifers and enrichment of novel symbionts in the deep terrestrial subsurface.</title>
        <authorList>
            <person name="Probst A.J."/>
            <person name="Ladd B."/>
            <person name="Jarett J.K."/>
            <person name="Geller-Mcgrath D.E."/>
            <person name="Sieber C.M.K."/>
            <person name="Emerson J.B."/>
            <person name="Anantharaman K."/>
            <person name="Thomas B.C."/>
            <person name="Malmstrom R."/>
            <person name="Stieglmeier M."/>
            <person name="Klingl A."/>
            <person name="Woyke T."/>
            <person name="Ryan C.M."/>
            <person name="Banfield J.F."/>
        </authorList>
    </citation>
    <scope>NUCLEOTIDE SEQUENCE [LARGE SCALE GENOMIC DNA]</scope>
</reference>
<accession>A0A2M7IHV0</accession>
<evidence type="ECO:0000256" key="1">
    <source>
        <dbReference type="SAM" id="Phobius"/>
    </source>
</evidence>
<gene>
    <name evidence="3" type="ORF">CO001_03280</name>
</gene>
<keyword evidence="1" id="KW-1133">Transmembrane helix</keyword>
<feature type="domain" description="DUF11" evidence="2">
    <location>
        <begin position="255"/>
        <end position="354"/>
    </location>
</feature>
<feature type="domain" description="DUF11" evidence="2">
    <location>
        <begin position="532"/>
        <end position="622"/>
    </location>
</feature>
<feature type="domain" description="DUF11" evidence="2">
    <location>
        <begin position="392"/>
        <end position="497"/>
    </location>
</feature>
<name>A0A2M7IHV0_9BACT</name>
<dbReference type="NCBIfam" id="TIGR01451">
    <property type="entry name" value="B_ant_repeat"/>
    <property type="match status" value="3"/>
</dbReference>
<evidence type="ECO:0000313" key="3">
    <source>
        <dbReference type="EMBL" id="PIW76069.1"/>
    </source>
</evidence>
<dbReference type="Pfam" id="PF01345">
    <property type="entry name" value="DUF11"/>
    <property type="match status" value="3"/>
</dbReference>
<dbReference type="EMBL" id="PFGY01000087">
    <property type="protein sequence ID" value="PIW76069.1"/>
    <property type="molecule type" value="Genomic_DNA"/>
</dbReference>
<comment type="caution">
    <text evidence="3">The sequence shown here is derived from an EMBL/GenBank/DDBJ whole genome shotgun (WGS) entry which is preliminary data.</text>
</comment>
<keyword evidence="1" id="KW-0472">Membrane</keyword>
<feature type="transmembrane region" description="Helical" evidence="1">
    <location>
        <begin position="33"/>
        <end position="51"/>
    </location>
</feature>
<dbReference type="InterPro" id="IPR008966">
    <property type="entry name" value="Adhesion_dom_sf"/>
</dbReference>
<dbReference type="InterPro" id="IPR001434">
    <property type="entry name" value="OmcB-like_DUF11"/>
</dbReference>
<dbReference type="InterPro" id="IPR051172">
    <property type="entry name" value="Chlamydia_OmcB"/>
</dbReference>
<dbReference type="Proteomes" id="UP000229561">
    <property type="component" value="Unassembled WGS sequence"/>
</dbReference>
<dbReference type="AlphaFoldDB" id="A0A2M7IHV0"/>
<proteinExistence type="predicted"/>
<evidence type="ECO:0000313" key="4">
    <source>
        <dbReference type="Proteomes" id="UP000229561"/>
    </source>
</evidence>
<protein>
    <recommendedName>
        <fullName evidence="2">DUF11 domain-containing protein</fullName>
    </recommendedName>
</protein>
<dbReference type="SUPFAM" id="SSF49401">
    <property type="entry name" value="Bacterial adhesins"/>
    <property type="match status" value="1"/>
</dbReference>
<keyword evidence="1" id="KW-0812">Transmembrane</keyword>